<sequence length="190" mass="21701">MNYLDEYVNTYNKLHDECKGENSEELYCKLFKKYLDYKEYNHLSSLKCNLKEEEIQPEQLLNGKVNVREHTELNVSPGLRGANATAHNELLPNLSGEKTNEMGIIETNGEDTPPIASPTVVGIATIAGIVVPSYLAYNFTPARAWMNKLLGRKTNIEYNHLRDPNFVEHFSDPAYLNSERSKFDISYRPV</sequence>
<evidence type="ECO:0000313" key="1">
    <source>
        <dbReference type="EMBL" id="CAG9481136.1"/>
    </source>
</evidence>
<dbReference type="AlphaFoldDB" id="A0A8S4HDH7"/>
<dbReference type="Proteomes" id="UP000779233">
    <property type="component" value="Unassembled WGS sequence"/>
</dbReference>
<dbReference type="Pfam" id="PF05795">
    <property type="entry name" value="Plasmodium_Vir"/>
    <property type="match status" value="1"/>
</dbReference>
<dbReference type="VEuPathDB" id="PlasmoDB:PVPAM_000036900"/>
<gene>
    <name evidence="1" type="ORF">PVW1_060005000</name>
</gene>
<accession>A0A8S4HDH7</accession>
<organism evidence="1 2">
    <name type="scientific">Plasmodium vivax</name>
    <name type="common">malaria parasite P. vivax</name>
    <dbReference type="NCBI Taxonomy" id="5855"/>
    <lineage>
        <taxon>Eukaryota</taxon>
        <taxon>Sar</taxon>
        <taxon>Alveolata</taxon>
        <taxon>Apicomplexa</taxon>
        <taxon>Aconoidasida</taxon>
        <taxon>Haemosporida</taxon>
        <taxon>Plasmodiidae</taxon>
        <taxon>Plasmodium</taxon>
        <taxon>Plasmodium (Plasmodium)</taxon>
    </lineage>
</organism>
<dbReference type="EMBL" id="CAJZCX010000012">
    <property type="protein sequence ID" value="CAG9481136.1"/>
    <property type="molecule type" value="Genomic_DNA"/>
</dbReference>
<dbReference type="InterPro" id="IPR008780">
    <property type="entry name" value="Plasmodium_Vir"/>
</dbReference>
<evidence type="ECO:0000313" key="2">
    <source>
        <dbReference type="Proteomes" id="UP000779233"/>
    </source>
</evidence>
<name>A0A8S4HDH7_PLAVI</name>
<reference evidence="1" key="1">
    <citation type="submission" date="2021-09" db="EMBL/GenBank/DDBJ databases">
        <authorList>
            <consortium name="Pathogen Informatics"/>
        </authorList>
    </citation>
    <scope>NUCLEOTIDE SEQUENCE</scope>
    <source>
        <strain evidence="1">PvW1</strain>
    </source>
</reference>
<comment type="caution">
    <text evidence="1">The sequence shown here is derived from an EMBL/GenBank/DDBJ whole genome shotgun (WGS) entry which is preliminary data.</text>
</comment>
<protein>
    <submittedName>
        <fullName evidence="1">(malaria parasite P. vivax) hypothetical protein</fullName>
    </submittedName>
</protein>
<proteinExistence type="predicted"/>